<organism evidence="6 7">
    <name type="scientific">Streptomyces zinciresistens K42</name>
    <dbReference type="NCBI Taxonomy" id="700597"/>
    <lineage>
        <taxon>Bacteria</taxon>
        <taxon>Bacillati</taxon>
        <taxon>Actinomycetota</taxon>
        <taxon>Actinomycetes</taxon>
        <taxon>Kitasatosporales</taxon>
        <taxon>Streptomycetaceae</taxon>
        <taxon>Streptomyces</taxon>
    </lineage>
</organism>
<keyword evidence="7" id="KW-1185">Reference proteome</keyword>
<dbReference type="PATRIC" id="fig|700597.3.peg.6830"/>
<evidence type="ECO:0000313" key="6">
    <source>
        <dbReference type="EMBL" id="EGX55011.1"/>
    </source>
</evidence>
<dbReference type="InterPro" id="IPR000962">
    <property type="entry name" value="Znf_DskA_TraR"/>
</dbReference>
<gene>
    <name evidence="6" type="ORF">SZN_35027</name>
</gene>
<dbReference type="Gene3D" id="1.20.120.910">
    <property type="entry name" value="DksA, coiled-coil domain"/>
    <property type="match status" value="1"/>
</dbReference>
<evidence type="ECO:0000313" key="7">
    <source>
        <dbReference type="Proteomes" id="UP000004217"/>
    </source>
</evidence>
<comment type="caution">
    <text evidence="6">The sequence shown here is derived from an EMBL/GenBank/DDBJ whole genome shotgun (WGS) entry which is preliminary data.</text>
</comment>
<dbReference type="PANTHER" id="PTHR33823:SF4">
    <property type="entry name" value="GENERAL STRESS PROTEIN 16O"/>
    <property type="match status" value="1"/>
</dbReference>
<dbReference type="PANTHER" id="PTHR33823">
    <property type="entry name" value="RNA POLYMERASE-BINDING TRANSCRIPTION FACTOR DKSA-RELATED"/>
    <property type="match status" value="1"/>
</dbReference>
<protein>
    <recommendedName>
        <fullName evidence="5">Zinc finger DksA/TraR C4-type domain-containing protein</fullName>
    </recommendedName>
</protein>
<proteinExistence type="predicted"/>
<accession>G2GNA0</accession>
<dbReference type="Pfam" id="PF01258">
    <property type="entry name" value="zf-dskA_traR"/>
    <property type="match status" value="1"/>
</dbReference>
<dbReference type="PROSITE" id="PS51128">
    <property type="entry name" value="ZF_DKSA_2"/>
    <property type="match status" value="1"/>
</dbReference>
<name>G2GNA0_9ACTN</name>
<sequence length="140" mass="15594">MVNQITEDRDAVPSCEVRDAVLPYEVHDAALSCEDLAALRESLLEQRLFRREQLSQLTAPAAVRAPARGLRATARGEVHLTLAASARMVLADVEAALARMDQGRYGACHLCRRPIDRERLAIVPQARYCARCQQVKEGER</sequence>
<keyword evidence="3" id="KW-0862">Zinc</keyword>
<evidence type="ECO:0000256" key="4">
    <source>
        <dbReference type="PROSITE-ProRule" id="PRU00510"/>
    </source>
</evidence>
<evidence type="ECO:0000259" key="5">
    <source>
        <dbReference type="Pfam" id="PF01258"/>
    </source>
</evidence>
<dbReference type="Proteomes" id="UP000004217">
    <property type="component" value="Unassembled WGS sequence"/>
</dbReference>
<feature type="zinc finger region" description="dksA C4-type" evidence="4">
    <location>
        <begin position="108"/>
        <end position="132"/>
    </location>
</feature>
<dbReference type="SUPFAM" id="SSF57716">
    <property type="entry name" value="Glucocorticoid receptor-like (DNA-binding domain)"/>
    <property type="match status" value="1"/>
</dbReference>
<keyword evidence="1" id="KW-0479">Metal-binding</keyword>
<feature type="domain" description="Zinc finger DksA/TraR C4-type" evidence="5">
    <location>
        <begin position="103"/>
        <end position="137"/>
    </location>
</feature>
<evidence type="ECO:0000256" key="3">
    <source>
        <dbReference type="ARBA" id="ARBA00022833"/>
    </source>
</evidence>
<reference evidence="6 7" key="1">
    <citation type="submission" date="2011-08" db="EMBL/GenBank/DDBJ databases">
        <authorList>
            <person name="Lin Y."/>
            <person name="Hao X."/>
            <person name="Johnstone L."/>
            <person name="Miller S.J."/>
            <person name="Wei G."/>
            <person name="Rensing C."/>
        </authorList>
    </citation>
    <scope>NUCLEOTIDE SEQUENCE [LARGE SCALE GENOMIC DNA]</scope>
    <source>
        <strain evidence="6 7">K42</strain>
    </source>
</reference>
<dbReference type="AlphaFoldDB" id="G2GNA0"/>
<dbReference type="GO" id="GO:0008270">
    <property type="term" value="F:zinc ion binding"/>
    <property type="evidence" value="ECO:0007669"/>
    <property type="project" value="UniProtKB-KW"/>
</dbReference>
<keyword evidence="2" id="KW-0863">Zinc-finger</keyword>
<dbReference type="EMBL" id="AGBF01000281">
    <property type="protein sequence ID" value="EGX55011.1"/>
    <property type="molecule type" value="Genomic_DNA"/>
</dbReference>
<evidence type="ECO:0000256" key="2">
    <source>
        <dbReference type="ARBA" id="ARBA00022771"/>
    </source>
</evidence>
<evidence type="ECO:0000256" key="1">
    <source>
        <dbReference type="ARBA" id="ARBA00022723"/>
    </source>
</evidence>
<dbReference type="RefSeq" id="WP_007504376.1">
    <property type="nucleotide sequence ID" value="NZ_AGBF01000281.1"/>
</dbReference>